<keyword evidence="4" id="KW-1185">Reference proteome</keyword>
<sequence length="78" mass="9212">MEYWQDRYASGSDYLELKQTVRDDKRDLAETEKYGPKDKHGKQHKTRYVLRGLDRSVATARSTRTRRPSRTRTPPGRS</sequence>
<dbReference type="EMBL" id="BSUK01000001">
    <property type="protein sequence ID" value="GMA22289.1"/>
    <property type="molecule type" value="Genomic_DNA"/>
</dbReference>
<accession>A0ABQ6HX59</accession>
<evidence type="ECO:0000256" key="1">
    <source>
        <dbReference type="SAM" id="MobiDB-lite"/>
    </source>
</evidence>
<reference evidence="4" key="2">
    <citation type="journal article" date="2019" name="Int. J. Syst. Evol. Microbiol.">
        <title>The Global Catalogue of Microorganisms (GCM) 10K type strain sequencing project: providing services to taxonomists for standard genome sequencing and annotation.</title>
        <authorList>
            <consortium name="The Broad Institute Genomics Platform"/>
            <consortium name="The Broad Institute Genome Sequencing Center for Infectious Disease"/>
            <person name="Wu L."/>
            <person name="Ma J."/>
        </authorList>
    </citation>
    <scope>NUCLEOTIDE SEQUENCE [LARGE SCALE GENOMIC DNA]</scope>
    <source>
        <strain evidence="4">NBRC 106348</strain>
    </source>
</reference>
<comment type="caution">
    <text evidence="2">The sequence shown here is derived from an EMBL/GenBank/DDBJ whole genome shotgun (WGS) entry which is preliminary data.</text>
</comment>
<organism evidence="2 4">
    <name type="scientific">Luteimicrobium album</name>
    <dbReference type="NCBI Taxonomy" id="1054550"/>
    <lineage>
        <taxon>Bacteria</taxon>
        <taxon>Bacillati</taxon>
        <taxon>Actinomycetota</taxon>
        <taxon>Actinomycetes</taxon>
        <taxon>Micrococcales</taxon>
        <taxon>Luteimicrobium</taxon>
    </lineage>
</organism>
<evidence type="ECO:0000313" key="3">
    <source>
        <dbReference type="EMBL" id="GMA26695.1"/>
    </source>
</evidence>
<evidence type="ECO:0000313" key="4">
    <source>
        <dbReference type="Proteomes" id="UP001157091"/>
    </source>
</evidence>
<gene>
    <name evidence="2" type="ORF">GCM10025864_00480</name>
    <name evidence="3" type="ORF">GCM10025864_44540</name>
</gene>
<evidence type="ECO:0000313" key="2">
    <source>
        <dbReference type="EMBL" id="GMA22289.1"/>
    </source>
</evidence>
<feature type="compositionally biased region" description="Basic and acidic residues" evidence="1">
    <location>
        <begin position="26"/>
        <end position="38"/>
    </location>
</feature>
<dbReference type="Proteomes" id="UP001157091">
    <property type="component" value="Unassembled WGS sequence"/>
</dbReference>
<reference evidence="2" key="1">
    <citation type="journal article" date="2014" name="Int. J. Syst. Evol. Microbiol.">
        <title>Complete genome of a new Firmicutes species belonging to the dominant human colonic microbiota ('Ruminococcus bicirculans') reveals two chromosomes and a selective capacity to utilize plant glucans.</title>
        <authorList>
            <consortium name="NISC Comparative Sequencing Program"/>
            <person name="Wegmann U."/>
            <person name="Louis P."/>
            <person name="Goesmann A."/>
            <person name="Henrissat B."/>
            <person name="Duncan S.H."/>
            <person name="Flint H.J."/>
        </authorList>
    </citation>
    <scope>NUCLEOTIDE SEQUENCE</scope>
    <source>
        <strain evidence="2">NBRC 106348</strain>
    </source>
</reference>
<reference evidence="2" key="3">
    <citation type="submission" date="2023-02" db="EMBL/GenBank/DDBJ databases">
        <authorList>
            <person name="Sun Q."/>
            <person name="Mori K."/>
        </authorList>
    </citation>
    <scope>NUCLEOTIDE SEQUENCE</scope>
    <source>
        <strain evidence="2">NBRC 106348</strain>
    </source>
</reference>
<dbReference type="RefSeq" id="WP_284291195.1">
    <property type="nucleotide sequence ID" value="NZ_BSUK01000001.1"/>
</dbReference>
<dbReference type="EMBL" id="BSUK01000001">
    <property type="protein sequence ID" value="GMA26695.1"/>
    <property type="molecule type" value="Genomic_DNA"/>
</dbReference>
<proteinExistence type="predicted"/>
<name>A0ABQ6HX59_9MICO</name>
<feature type="region of interest" description="Disordered" evidence="1">
    <location>
        <begin position="26"/>
        <end position="78"/>
    </location>
</feature>
<protein>
    <submittedName>
        <fullName evidence="2">Uncharacterized protein</fullName>
    </submittedName>
</protein>
<feature type="compositionally biased region" description="Basic residues" evidence="1">
    <location>
        <begin position="39"/>
        <end position="48"/>
    </location>
</feature>